<dbReference type="InterPro" id="IPR036412">
    <property type="entry name" value="HAD-like_sf"/>
</dbReference>
<feature type="binding site" evidence="6">
    <location>
        <position position="21"/>
    </location>
    <ligand>
        <name>GMP</name>
        <dbReference type="ChEBI" id="CHEBI:58115"/>
    </ligand>
</feature>
<dbReference type="InterPro" id="IPR016695">
    <property type="entry name" value="Pur_nucleotidase"/>
</dbReference>
<comment type="similarity">
    <text evidence="1">Belongs to the 5'(3')-deoxyribonucleotidase family.</text>
</comment>
<dbReference type="AlphaFoldDB" id="G3SN88"/>
<dbReference type="GO" id="GO:0046872">
    <property type="term" value="F:metal ion binding"/>
    <property type="evidence" value="ECO:0007669"/>
    <property type="project" value="UniProtKB-KW"/>
</dbReference>
<gene>
    <name evidence="7" type="primary">NT5DC4</name>
</gene>
<reference evidence="7" key="2">
    <citation type="submission" date="2025-08" db="UniProtKB">
        <authorList>
            <consortium name="Ensembl"/>
        </authorList>
    </citation>
    <scope>IDENTIFICATION</scope>
    <source>
        <strain evidence="7">Isolate ISIS603380</strain>
    </source>
</reference>
<accession>G3SN88</accession>
<evidence type="ECO:0000256" key="2">
    <source>
        <dbReference type="ARBA" id="ARBA00022723"/>
    </source>
</evidence>
<dbReference type="GO" id="GO:0046037">
    <property type="term" value="P:GMP metabolic process"/>
    <property type="evidence" value="ECO:0007669"/>
    <property type="project" value="UniProtKB-ARBA"/>
</dbReference>
<dbReference type="eggNOG" id="KOG2469">
    <property type="taxonomic scope" value="Eukaryota"/>
</dbReference>
<feature type="binding site" evidence="6">
    <location>
        <position position="19"/>
    </location>
    <ligand>
        <name>Mg(2+)</name>
        <dbReference type="ChEBI" id="CHEBI:18420"/>
    </ligand>
</feature>
<dbReference type="PIRSF" id="PIRSF017434">
    <property type="entry name" value="Purine_5'-nucleotidase"/>
    <property type="match status" value="1"/>
</dbReference>
<dbReference type="Proteomes" id="UP000007646">
    <property type="component" value="Unassembled WGS sequence"/>
</dbReference>
<evidence type="ECO:0000256" key="5">
    <source>
        <dbReference type="PIRSR" id="PIRSR017434-1"/>
    </source>
</evidence>
<feature type="active site" description="Proton donor" evidence="5">
    <location>
        <position position="21"/>
    </location>
</feature>
<dbReference type="InterPro" id="IPR023214">
    <property type="entry name" value="HAD_sf"/>
</dbReference>
<feature type="active site" description="Nucleophile" evidence="5">
    <location>
        <position position="19"/>
    </location>
</feature>
<dbReference type="InParanoid" id="G3SN88"/>
<evidence type="ECO:0000256" key="3">
    <source>
        <dbReference type="ARBA" id="ARBA00022801"/>
    </source>
</evidence>
<dbReference type="InterPro" id="IPR008380">
    <property type="entry name" value="HAD-SF_hydro_IG_5-nucl"/>
</dbReference>
<evidence type="ECO:0000256" key="4">
    <source>
        <dbReference type="ARBA" id="ARBA00022842"/>
    </source>
</evidence>
<dbReference type="CDD" id="cd07522">
    <property type="entry name" value="HAD_cN-II"/>
    <property type="match status" value="1"/>
</dbReference>
<dbReference type="PANTHER" id="PTHR12103">
    <property type="entry name" value="5'-NUCLEOTIDASE DOMAIN-CONTAINING"/>
    <property type="match status" value="1"/>
</dbReference>
<dbReference type="STRING" id="9785.ENSLAFP00000001050"/>
<dbReference type="FunFam" id="3.40.50.1000:FF:000021">
    <property type="entry name" value="NT5C2 isoform 1"/>
    <property type="match status" value="1"/>
</dbReference>
<reference evidence="7" key="3">
    <citation type="submission" date="2025-09" db="UniProtKB">
        <authorList>
            <consortium name="Ensembl"/>
        </authorList>
    </citation>
    <scope>IDENTIFICATION</scope>
    <source>
        <strain evidence="7">Isolate ISIS603380</strain>
    </source>
</reference>
<keyword evidence="3" id="KW-0378">Hydrolase</keyword>
<keyword evidence="4 6" id="KW-0460">Magnesium</keyword>
<evidence type="ECO:0000313" key="7">
    <source>
        <dbReference type="Ensembl" id="ENSLAFP00000001050.2"/>
    </source>
</evidence>
<dbReference type="GO" id="GO:0008253">
    <property type="term" value="F:5'-nucleotidase activity"/>
    <property type="evidence" value="ECO:0007669"/>
    <property type="project" value="TreeGrafter"/>
</dbReference>
<protein>
    <submittedName>
        <fullName evidence="7">5'-nucleotidase domain containing 4</fullName>
    </submittedName>
</protein>
<evidence type="ECO:0000256" key="1">
    <source>
        <dbReference type="ARBA" id="ARBA00009589"/>
    </source>
</evidence>
<dbReference type="PANTHER" id="PTHR12103:SF18">
    <property type="entry name" value="5'-NUCLEOTIDASE DOMAIN-CONTAINING PROTEIN 4"/>
    <property type="match status" value="1"/>
</dbReference>
<keyword evidence="8" id="KW-1185">Reference proteome</keyword>
<dbReference type="SUPFAM" id="SSF56784">
    <property type="entry name" value="HAD-like"/>
    <property type="match status" value="1"/>
</dbReference>
<dbReference type="Ensembl" id="ENSLAFT00000001245.2">
    <property type="protein sequence ID" value="ENSLAFP00000001050.2"/>
    <property type="gene ID" value="ENSLAFG00000001244.2"/>
</dbReference>
<dbReference type="Pfam" id="PF05761">
    <property type="entry name" value="5_nucleotid"/>
    <property type="match status" value="1"/>
</dbReference>
<keyword evidence="2 6" id="KW-0479">Metal-binding</keyword>
<organism evidence="7 8">
    <name type="scientific">Loxodonta africana</name>
    <name type="common">African elephant</name>
    <dbReference type="NCBI Taxonomy" id="9785"/>
    <lineage>
        <taxon>Eukaryota</taxon>
        <taxon>Metazoa</taxon>
        <taxon>Chordata</taxon>
        <taxon>Craniata</taxon>
        <taxon>Vertebrata</taxon>
        <taxon>Euteleostomi</taxon>
        <taxon>Mammalia</taxon>
        <taxon>Eutheria</taxon>
        <taxon>Afrotheria</taxon>
        <taxon>Proboscidea</taxon>
        <taxon>Elephantidae</taxon>
        <taxon>Loxodonta</taxon>
    </lineage>
</organism>
<dbReference type="GeneTree" id="ENSGT00940000162631"/>
<name>G3SN88_LOXAF</name>
<proteinExistence type="inferred from homology"/>
<feature type="binding site" evidence="6">
    <location>
        <position position="321"/>
    </location>
    <ligand>
        <name>Mg(2+)</name>
        <dbReference type="ChEBI" id="CHEBI:18420"/>
    </ligand>
</feature>
<reference evidence="7 8" key="1">
    <citation type="submission" date="2009-06" db="EMBL/GenBank/DDBJ databases">
        <title>The Genome Sequence of Loxodonta africana (African elephant).</title>
        <authorList>
            <person name="Di Palma F."/>
            <person name="Heiman D."/>
            <person name="Young S."/>
            <person name="Johnson J."/>
            <person name="Lander E.S."/>
            <person name="Lindblad-Toh K."/>
        </authorList>
    </citation>
    <scope>NUCLEOTIDE SEQUENCE [LARGE SCALE GENOMIC DNA]</scope>
    <source>
        <strain evidence="7 8">Isolate ISIS603380</strain>
    </source>
</reference>
<dbReference type="HOGENOM" id="CLU_017845_3_1_1"/>
<sequence length="474" mass="54067">RIFVNSSLALGKIRCFGFDMDYTLAAYRSPDYEALAFQLLLERLVSIGYPHEILRYTYDPTFPTRGLVFDALYGNLLKVDAHGNVLLDTQGFTLLSEAEIWSFYPSEFIQRDDVQRFHILNTLFNLPETYLYACLVDFFSSCSRYTNCDTGYQHGNLFMSFRNLFQDVTDAMNNVHESGCLKEKTLEDLEKYVEKDVRIPILLGKMKEVGKVFLATNSSYSYTDAIMTHLFDVGPAPQAEASARPWRSYFDLIVVDTQKPRFFAEGTVLRRVLTNLGKLRVGTYTGPHQHCAVYSGGEAGSSDVVCELLEVRGKDILYIGDHIFGDILKSKKRQGWRTCLVVPELSRELGIWVQEKEQLELLQRLDMCLADLHQHMDGSGCGLQVINSTKRESRKVTRELDLCYSAMGSLFRCGFRQTLFASQLMRYADLYTSTCLSFLHYPLSSLFRAAPELMPHESLVEQDRASLNLLQPPL</sequence>
<dbReference type="Gene3D" id="3.40.50.1000">
    <property type="entry name" value="HAD superfamily/HAD-like"/>
    <property type="match status" value="1"/>
</dbReference>
<dbReference type="NCBIfam" id="TIGR02244">
    <property type="entry name" value="HAD-IG-Ncltidse"/>
    <property type="match status" value="1"/>
</dbReference>
<comment type="cofactor">
    <cofactor evidence="6">
        <name>Mg(2+)</name>
        <dbReference type="ChEBI" id="CHEBI:18420"/>
    </cofactor>
    <text evidence="6">Binds 1 Mg(2+) ion per subunit.</text>
</comment>
<evidence type="ECO:0000256" key="6">
    <source>
        <dbReference type="PIRSR" id="PIRSR017434-2"/>
    </source>
</evidence>
<evidence type="ECO:0000313" key="8">
    <source>
        <dbReference type="Proteomes" id="UP000007646"/>
    </source>
</evidence>
<dbReference type="GO" id="GO:0046054">
    <property type="term" value="P:dGMP metabolic process"/>
    <property type="evidence" value="ECO:0007669"/>
    <property type="project" value="UniProtKB-ARBA"/>
</dbReference>
<dbReference type="OMA" id="EIQMPHE"/>